<evidence type="ECO:0000256" key="1">
    <source>
        <dbReference type="SAM" id="Phobius"/>
    </source>
</evidence>
<evidence type="ECO:0000313" key="2">
    <source>
        <dbReference type="EMBL" id="GLU47332.1"/>
    </source>
</evidence>
<feature type="transmembrane region" description="Helical" evidence="1">
    <location>
        <begin position="26"/>
        <end position="44"/>
    </location>
</feature>
<dbReference type="EMBL" id="BSQG01000002">
    <property type="protein sequence ID" value="GLU47332.1"/>
    <property type="molecule type" value="Genomic_DNA"/>
</dbReference>
<protein>
    <submittedName>
        <fullName evidence="2">Uncharacterized protein</fullName>
    </submittedName>
</protein>
<dbReference type="AlphaFoldDB" id="A0A9W6P5A8"/>
<keyword evidence="1" id="KW-0812">Transmembrane</keyword>
<accession>A0A9W6P5A8</accession>
<evidence type="ECO:0000313" key="3">
    <source>
        <dbReference type="Proteomes" id="UP001165092"/>
    </source>
</evidence>
<keyword evidence="1" id="KW-0472">Membrane</keyword>
<gene>
    <name evidence="2" type="ORF">Nans01_16830</name>
</gene>
<keyword evidence="1" id="KW-1133">Transmembrane helix</keyword>
<proteinExistence type="predicted"/>
<name>A0A9W6P5A8_9ACTN</name>
<keyword evidence="3" id="KW-1185">Reference proteome</keyword>
<comment type="caution">
    <text evidence="2">The sequence shown here is derived from an EMBL/GenBank/DDBJ whole genome shotgun (WGS) entry which is preliminary data.</text>
</comment>
<reference evidence="2" key="1">
    <citation type="submission" date="2023-02" db="EMBL/GenBank/DDBJ databases">
        <title>Nocardiopsis ansamitocini NBRC 112285.</title>
        <authorList>
            <person name="Ichikawa N."/>
            <person name="Sato H."/>
            <person name="Tonouchi N."/>
        </authorList>
    </citation>
    <scope>NUCLEOTIDE SEQUENCE</scope>
    <source>
        <strain evidence="2">NBRC 112285</strain>
    </source>
</reference>
<sequence length="52" mass="5539">MDKVIVIVPAAIGALPLPLLPAVLKALVWIIAIVVVLVVGVKAWSRTDRSPR</sequence>
<dbReference type="Proteomes" id="UP001165092">
    <property type="component" value="Unassembled WGS sequence"/>
</dbReference>
<dbReference type="RefSeq" id="WP_285758387.1">
    <property type="nucleotide sequence ID" value="NZ_BSQG01000002.1"/>
</dbReference>
<organism evidence="2 3">
    <name type="scientific">Nocardiopsis ansamitocini</name>
    <dbReference type="NCBI Taxonomy" id="1670832"/>
    <lineage>
        <taxon>Bacteria</taxon>
        <taxon>Bacillati</taxon>
        <taxon>Actinomycetota</taxon>
        <taxon>Actinomycetes</taxon>
        <taxon>Streptosporangiales</taxon>
        <taxon>Nocardiopsidaceae</taxon>
        <taxon>Nocardiopsis</taxon>
    </lineage>
</organism>